<dbReference type="EMBL" id="CAJVQB010004074">
    <property type="protein sequence ID" value="CAG8626073.1"/>
    <property type="molecule type" value="Genomic_DNA"/>
</dbReference>
<keyword evidence="2" id="KW-1185">Reference proteome</keyword>
<evidence type="ECO:0000313" key="2">
    <source>
        <dbReference type="Proteomes" id="UP000789901"/>
    </source>
</evidence>
<protein>
    <submittedName>
        <fullName evidence="1">24493_t:CDS:1</fullName>
    </submittedName>
</protein>
<reference evidence="1 2" key="1">
    <citation type="submission" date="2021-06" db="EMBL/GenBank/DDBJ databases">
        <authorList>
            <person name="Kallberg Y."/>
            <person name="Tangrot J."/>
            <person name="Rosling A."/>
        </authorList>
    </citation>
    <scope>NUCLEOTIDE SEQUENCE [LARGE SCALE GENOMIC DNA]</scope>
    <source>
        <strain evidence="1 2">120-4 pot B 10/14</strain>
    </source>
</reference>
<accession>A0ABN7ULG2</accession>
<proteinExistence type="predicted"/>
<sequence>MKSTINDINTKLPESEFDDLVLDLIDDYLVEEPLVKGEKKSSQNPRNKRINIKLDEHKMNTQKNRNKLNATNKIRANHENTKLTEVNIESQTLQYNLKLVEAADTSYIIESIEFGFECQVEIEEGAQMDLRKTVKMNLIKRKKMKIGNIPVSLEKVMNNKPKLVLDEEDPD</sequence>
<evidence type="ECO:0000313" key="1">
    <source>
        <dbReference type="EMBL" id="CAG8626073.1"/>
    </source>
</evidence>
<comment type="caution">
    <text evidence="1">The sequence shown here is derived from an EMBL/GenBank/DDBJ whole genome shotgun (WGS) entry which is preliminary data.</text>
</comment>
<organism evidence="1 2">
    <name type="scientific">Gigaspora margarita</name>
    <dbReference type="NCBI Taxonomy" id="4874"/>
    <lineage>
        <taxon>Eukaryota</taxon>
        <taxon>Fungi</taxon>
        <taxon>Fungi incertae sedis</taxon>
        <taxon>Mucoromycota</taxon>
        <taxon>Glomeromycotina</taxon>
        <taxon>Glomeromycetes</taxon>
        <taxon>Diversisporales</taxon>
        <taxon>Gigasporaceae</taxon>
        <taxon>Gigaspora</taxon>
    </lineage>
</organism>
<gene>
    <name evidence="1" type="ORF">GMARGA_LOCUS8085</name>
</gene>
<dbReference type="Proteomes" id="UP000789901">
    <property type="component" value="Unassembled WGS sequence"/>
</dbReference>
<name>A0ABN7ULG2_GIGMA</name>